<gene>
    <name evidence="3" type="ORF">E4U60_006300</name>
</gene>
<organism evidence="3 4">
    <name type="scientific">Claviceps pazoutovae</name>
    <dbReference type="NCBI Taxonomy" id="1649127"/>
    <lineage>
        <taxon>Eukaryota</taxon>
        <taxon>Fungi</taxon>
        <taxon>Dikarya</taxon>
        <taxon>Ascomycota</taxon>
        <taxon>Pezizomycotina</taxon>
        <taxon>Sordariomycetes</taxon>
        <taxon>Hypocreomycetidae</taxon>
        <taxon>Hypocreales</taxon>
        <taxon>Clavicipitaceae</taxon>
        <taxon>Claviceps</taxon>
    </lineage>
</organism>
<dbReference type="GO" id="GO:0070573">
    <property type="term" value="F:metallodipeptidase activity"/>
    <property type="evidence" value="ECO:0007669"/>
    <property type="project" value="InterPro"/>
</dbReference>
<dbReference type="PANTHER" id="PTHR10443:SF12">
    <property type="entry name" value="DIPEPTIDASE"/>
    <property type="match status" value="1"/>
</dbReference>
<dbReference type="CDD" id="cd01301">
    <property type="entry name" value="rDP_like"/>
    <property type="match status" value="1"/>
</dbReference>
<dbReference type="Pfam" id="PF01244">
    <property type="entry name" value="Peptidase_M19"/>
    <property type="match status" value="1"/>
</dbReference>
<dbReference type="EMBL" id="SRPO01000060">
    <property type="protein sequence ID" value="KAG5944061.1"/>
    <property type="molecule type" value="Genomic_DNA"/>
</dbReference>
<keyword evidence="1 2" id="KW-0224">Dipeptidase</keyword>
<dbReference type="AlphaFoldDB" id="A0A9P7SJV2"/>
<dbReference type="Proteomes" id="UP000706124">
    <property type="component" value="Unassembled WGS sequence"/>
</dbReference>
<keyword evidence="2" id="KW-0482">Metalloprotease</keyword>
<evidence type="ECO:0000256" key="2">
    <source>
        <dbReference type="RuleBase" id="RU341113"/>
    </source>
</evidence>
<dbReference type="OrthoDB" id="445695at2759"/>
<keyword evidence="2" id="KW-0378">Hydrolase</keyword>
<sequence length="425" mass="47626">MATAAQPSLELALKLMSRVPLIGNLSQSTHKISIQCAGLTREQDGHNDWMHMIRAYYDFQVDDRFRPTKDLAGHVDLKRLVQGRAGAVFWSVYVECPKGKNDFSDAVHHASMRDTFQQIDLLQRIMEMYSDRMEMAHKADDVMRIFKSGKCASLMGAEGLHQLGNSSSVLRIFHRLGVRYVTLAHAKNNLYVDSATSEAPFHHGLSPQGRDMVREMNRIGMIVDLSHVSEKAMVDALDVSLAPVIFSHSSAYALVPHVRNVPDHVLDRLKQNRGIIMISFIPWLTNKEPEKATVDNVVDHVLHVGNRIGFDHLGLGSDFDGMPSHVQGLEDVSKYPNVVAAMLQRGISTENVEKIMGMNVIRVLREVEDVAASQKRLLPVLEDAVPQLWDDGIRAYVKKLYPHAEHDRTGASETITVDKAIKKDD</sequence>
<dbReference type="InterPro" id="IPR008257">
    <property type="entry name" value="Pept_M19"/>
</dbReference>
<evidence type="ECO:0000313" key="4">
    <source>
        <dbReference type="Proteomes" id="UP000706124"/>
    </source>
</evidence>
<keyword evidence="2" id="KW-0862">Zinc</keyword>
<evidence type="ECO:0000256" key="1">
    <source>
        <dbReference type="ARBA" id="ARBA00022997"/>
    </source>
</evidence>
<dbReference type="GO" id="GO:0006508">
    <property type="term" value="P:proteolysis"/>
    <property type="evidence" value="ECO:0007669"/>
    <property type="project" value="UniProtKB-KW"/>
</dbReference>
<comment type="caution">
    <text evidence="3">The sequence shown here is derived from an EMBL/GenBank/DDBJ whole genome shotgun (WGS) entry which is preliminary data.</text>
</comment>
<keyword evidence="2" id="KW-0479">Metal-binding</keyword>
<dbReference type="GO" id="GO:0046872">
    <property type="term" value="F:metal ion binding"/>
    <property type="evidence" value="ECO:0007669"/>
    <property type="project" value="UniProtKB-UniRule"/>
</dbReference>
<comment type="cofactor">
    <cofactor evidence="2">
        <name>Zn(2+)</name>
        <dbReference type="ChEBI" id="CHEBI:29105"/>
    </cofactor>
</comment>
<accession>A0A9P7SJV2</accession>
<dbReference type="PANTHER" id="PTHR10443">
    <property type="entry name" value="MICROSOMAL DIPEPTIDASE"/>
    <property type="match status" value="1"/>
</dbReference>
<comment type="similarity">
    <text evidence="2">Belongs to the metallo-dependent hydrolases superfamily. Peptidase M19 family.</text>
</comment>
<evidence type="ECO:0000313" key="3">
    <source>
        <dbReference type="EMBL" id="KAG5944061.1"/>
    </source>
</evidence>
<protein>
    <recommendedName>
        <fullName evidence="2">Dipeptidase</fullName>
        <ecNumber evidence="2">3.4.13.19</ecNumber>
    </recommendedName>
</protein>
<dbReference type="InterPro" id="IPR032466">
    <property type="entry name" value="Metal_Hydrolase"/>
</dbReference>
<dbReference type="PROSITE" id="PS51365">
    <property type="entry name" value="RENAL_DIPEPTIDASE_2"/>
    <property type="match status" value="1"/>
</dbReference>
<keyword evidence="4" id="KW-1185">Reference proteome</keyword>
<reference evidence="3 4" key="1">
    <citation type="journal article" date="2020" name="bioRxiv">
        <title>Whole genome comparisons of ergot fungi reveals the divergence and evolution of species within the genus Claviceps are the result of varying mechanisms driving genome evolution and host range expansion.</title>
        <authorList>
            <person name="Wyka S.A."/>
            <person name="Mondo S.J."/>
            <person name="Liu M."/>
            <person name="Dettman J."/>
            <person name="Nalam V."/>
            <person name="Broders K.D."/>
        </authorList>
    </citation>
    <scope>NUCLEOTIDE SEQUENCE [LARGE SCALE GENOMIC DNA]</scope>
    <source>
        <strain evidence="3 4">CCC 1485</strain>
    </source>
</reference>
<name>A0A9P7SJV2_9HYPO</name>
<dbReference type="Gene3D" id="3.20.20.140">
    <property type="entry name" value="Metal-dependent hydrolases"/>
    <property type="match status" value="1"/>
</dbReference>
<comment type="catalytic activity">
    <reaction evidence="2">
        <text>an L-aminoacyl-L-amino acid + H2O = 2 an L-alpha-amino acid</text>
        <dbReference type="Rhea" id="RHEA:48940"/>
        <dbReference type="ChEBI" id="CHEBI:15377"/>
        <dbReference type="ChEBI" id="CHEBI:59869"/>
        <dbReference type="ChEBI" id="CHEBI:77460"/>
        <dbReference type="EC" id="3.4.13.19"/>
    </reaction>
</comment>
<dbReference type="EC" id="3.4.13.19" evidence="2"/>
<proteinExistence type="inferred from homology"/>
<keyword evidence="2" id="KW-0645">Protease</keyword>
<dbReference type="SUPFAM" id="SSF51556">
    <property type="entry name" value="Metallo-dependent hydrolases"/>
    <property type="match status" value="1"/>
</dbReference>